<dbReference type="OrthoDB" id="8062037at2759"/>
<keyword evidence="1" id="KW-0863">Zinc-finger</keyword>
<feature type="domain" description="RING-type" evidence="3">
    <location>
        <begin position="10"/>
        <end position="63"/>
    </location>
</feature>
<dbReference type="InterPro" id="IPR013083">
    <property type="entry name" value="Znf_RING/FYVE/PHD"/>
</dbReference>
<accession>A0A1Y2DM79</accession>
<dbReference type="SMART" id="SM00184">
    <property type="entry name" value="RING"/>
    <property type="match status" value="1"/>
</dbReference>
<dbReference type="PROSITE" id="PS50089">
    <property type="entry name" value="ZF_RING_2"/>
    <property type="match status" value="1"/>
</dbReference>
<reference evidence="4 5" key="1">
    <citation type="submission" date="2016-08" db="EMBL/GenBank/DDBJ databases">
        <title>A Parts List for Fungal Cellulosomes Revealed by Comparative Genomics.</title>
        <authorList>
            <consortium name="DOE Joint Genome Institute"/>
            <person name="Haitjema C.H."/>
            <person name="Gilmore S.P."/>
            <person name="Henske J.K."/>
            <person name="Solomon K.V."/>
            <person name="De Groot R."/>
            <person name="Kuo A."/>
            <person name="Mondo S.J."/>
            <person name="Salamov A.A."/>
            <person name="Labutti K."/>
            <person name="Zhao Z."/>
            <person name="Chiniquy J."/>
            <person name="Barry K."/>
            <person name="Brewer H.M."/>
            <person name="Purvine S.O."/>
            <person name="Wright A.T."/>
            <person name="Boxma B."/>
            <person name="Van Alen T."/>
            <person name="Hackstein J.H."/>
            <person name="Baker S.E."/>
            <person name="Grigoriev I.V."/>
            <person name="O'Malley M.A."/>
        </authorList>
    </citation>
    <scope>NUCLEOTIDE SEQUENCE [LARGE SCALE GENOMIC DNA]</scope>
    <source>
        <strain evidence="4 5">G1</strain>
    </source>
</reference>
<sequence>MSNEYNEIICTVCLDSLKKKSHHSIIPKYTPSIISLSCSHTYHFKCIISWFTKSYSFLCPVCKNPDKVLLENFLPEIKNALHKEILENKCDYHTQEEYEEYCENCIKQGNMLKIIDLQQINLNFTTPTTETDIDNDNEIMERNIYSSSSLRNRYIFDDEDEDDEEQEQEQENEEIEIEKDEMIAYARVLLLLSLL</sequence>
<dbReference type="Gene3D" id="3.30.40.10">
    <property type="entry name" value="Zinc/RING finger domain, C3HC4 (zinc finger)"/>
    <property type="match status" value="1"/>
</dbReference>
<dbReference type="Proteomes" id="UP000193920">
    <property type="component" value="Unassembled WGS sequence"/>
</dbReference>
<keyword evidence="2" id="KW-0175">Coiled coil</keyword>
<protein>
    <recommendedName>
        <fullName evidence="3">RING-type domain-containing protein</fullName>
    </recommendedName>
</protein>
<evidence type="ECO:0000313" key="4">
    <source>
        <dbReference type="EMBL" id="ORY60418.1"/>
    </source>
</evidence>
<dbReference type="Pfam" id="PF13639">
    <property type="entry name" value="zf-RING_2"/>
    <property type="match status" value="1"/>
</dbReference>
<keyword evidence="5" id="KW-1185">Reference proteome</keyword>
<name>A0A1Y2DM79_9FUNG</name>
<evidence type="ECO:0000313" key="5">
    <source>
        <dbReference type="Proteomes" id="UP000193920"/>
    </source>
</evidence>
<dbReference type="GO" id="GO:0008270">
    <property type="term" value="F:zinc ion binding"/>
    <property type="evidence" value="ECO:0007669"/>
    <property type="project" value="UniProtKB-KW"/>
</dbReference>
<organism evidence="4 5">
    <name type="scientific">Neocallimastix californiae</name>
    <dbReference type="NCBI Taxonomy" id="1754190"/>
    <lineage>
        <taxon>Eukaryota</taxon>
        <taxon>Fungi</taxon>
        <taxon>Fungi incertae sedis</taxon>
        <taxon>Chytridiomycota</taxon>
        <taxon>Chytridiomycota incertae sedis</taxon>
        <taxon>Neocallimastigomycetes</taxon>
        <taxon>Neocallimastigales</taxon>
        <taxon>Neocallimastigaceae</taxon>
        <taxon>Neocallimastix</taxon>
    </lineage>
</organism>
<comment type="caution">
    <text evidence="4">The sequence shown here is derived from an EMBL/GenBank/DDBJ whole genome shotgun (WGS) entry which is preliminary data.</text>
</comment>
<dbReference type="SUPFAM" id="SSF57850">
    <property type="entry name" value="RING/U-box"/>
    <property type="match status" value="1"/>
</dbReference>
<gene>
    <name evidence="4" type="ORF">LY90DRAFT_668627</name>
</gene>
<proteinExistence type="predicted"/>
<dbReference type="EMBL" id="MCOG01000061">
    <property type="protein sequence ID" value="ORY60418.1"/>
    <property type="molecule type" value="Genomic_DNA"/>
</dbReference>
<keyword evidence="1" id="KW-0862">Zinc</keyword>
<evidence type="ECO:0000256" key="1">
    <source>
        <dbReference type="PROSITE-ProRule" id="PRU00175"/>
    </source>
</evidence>
<evidence type="ECO:0000256" key="2">
    <source>
        <dbReference type="SAM" id="Coils"/>
    </source>
</evidence>
<dbReference type="InterPro" id="IPR001841">
    <property type="entry name" value="Znf_RING"/>
</dbReference>
<dbReference type="AlphaFoldDB" id="A0A1Y2DM79"/>
<feature type="coiled-coil region" evidence="2">
    <location>
        <begin position="158"/>
        <end position="185"/>
    </location>
</feature>
<keyword evidence="1" id="KW-0479">Metal-binding</keyword>
<evidence type="ECO:0000259" key="3">
    <source>
        <dbReference type="PROSITE" id="PS50089"/>
    </source>
</evidence>